<dbReference type="GO" id="GO:0045910">
    <property type="term" value="P:negative regulation of DNA recombination"/>
    <property type="evidence" value="ECO:0007669"/>
    <property type="project" value="InterPro"/>
</dbReference>
<sequence>MDYINEMLEFKKIKEQLKEYTVTMKAKDKFDELVPIMNESELRGKMKDTSEARLLLDAQGAPPLSKVNNIRECVMSANRGELLSIDELENVKQFATGCNRIIRYLNKWEEGNLTISEYGKGMMDLELIKDEIERCIRNGRIDDYASKELKEIRKKIGTQSTNIRLKLENMLKSKKEYFSESFVSNRNGHFTLPVKKEYKHQVSGSVIDVSSSGATYFIEPGTVAKIKEELNELTIIESNEERKILYMLSACISDFSSDILLNLDYIEELDYIFAKGKLSAQMEGREPSINTNRKIRIVNGKHPLILKEICIPLNIEFGDDVQGIVITGPNTGGKTVALKTVGLFSVMTQCGLHIPCDDADISMNSQVLCDIGDGQSISENLSTFSAHIKNVIEIMKTVDRDSLVLMDELGSGTDPAEGKGIAIAILEELKLRNCNFIATTHYPEVKEFAEKTDRIINARMAFDKQSLKPLYQLELGEAGESCALYIAKRLGMSETMLRRAYEATYPKYDFEEDSSQGNSATTSSPINTKNILQIQKMEHKPKEGKRSDKFQMGDSVMVYPAKKSGIVFQKADANGNVGVQIQKKKIYVNHKRLQLIAAAKDLYPENYDFSIIFDSVENRKASHAMSKHHDPDLMIIHEKE</sequence>
<dbReference type="Proteomes" id="UP000273083">
    <property type="component" value="Unassembled WGS sequence"/>
</dbReference>
<dbReference type="PANTHER" id="PTHR48466">
    <property type="entry name" value="OS10G0509000 PROTEIN-RELATED"/>
    <property type="match status" value="1"/>
</dbReference>
<keyword evidence="2" id="KW-0547">Nucleotide-binding</keyword>
<keyword evidence="1" id="KW-0378">Hydrolase</keyword>
<dbReference type="InterPro" id="IPR027417">
    <property type="entry name" value="P-loop_NTPase"/>
</dbReference>
<keyword evidence="1" id="KW-0540">Nuclease</keyword>
<evidence type="ECO:0000313" key="7">
    <source>
        <dbReference type="EMBL" id="ROR29161.1"/>
    </source>
</evidence>
<dbReference type="GO" id="GO:0006298">
    <property type="term" value="P:mismatch repair"/>
    <property type="evidence" value="ECO:0007669"/>
    <property type="project" value="InterPro"/>
</dbReference>
<dbReference type="GO" id="GO:0016887">
    <property type="term" value="F:ATP hydrolysis activity"/>
    <property type="evidence" value="ECO:0007669"/>
    <property type="project" value="InterPro"/>
</dbReference>
<keyword evidence="8" id="KW-1185">Reference proteome</keyword>
<dbReference type="GO" id="GO:0030983">
    <property type="term" value="F:mismatched DNA binding"/>
    <property type="evidence" value="ECO:0007669"/>
    <property type="project" value="InterPro"/>
</dbReference>
<evidence type="ECO:0000256" key="5">
    <source>
        <dbReference type="SAM" id="MobiDB-lite"/>
    </source>
</evidence>
<dbReference type="EMBL" id="RJVG01000003">
    <property type="protein sequence ID" value="ROR29161.1"/>
    <property type="molecule type" value="Genomic_DNA"/>
</dbReference>
<dbReference type="SMART" id="SM00533">
    <property type="entry name" value="MUTSd"/>
    <property type="match status" value="1"/>
</dbReference>
<gene>
    <name evidence="7" type="ORF">EDD66_10396</name>
</gene>
<evidence type="ECO:0000256" key="1">
    <source>
        <dbReference type="ARBA" id="ARBA00022722"/>
    </source>
</evidence>
<dbReference type="PANTHER" id="PTHR48466:SF2">
    <property type="entry name" value="OS10G0509000 PROTEIN"/>
    <property type="match status" value="1"/>
</dbReference>
<dbReference type="SMART" id="SM00534">
    <property type="entry name" value="MUTSac"/>
    <property type="match status" value="1"/>
</dbReference>
<dbReference type="InterPro" id="IPR007696">
    <property type="entry name" value="DNA_mismatch_repair_MutS_core"/>
</dbReference>
<dbReference type="GO" id="GO:0005524">
    <property type="term" value="F:ATP binding"/>
    <property type="evidence" value="ECO:0007669"/>
    <property type="project" value="UniProtKB-KW"/>
</dbReference>
<evidence type="ECO:0000256" key="3">
    <source>
        <dbReference type="ARBA" id="ARBA00022840"/>
    </source>
</evidence>
<reference evidence="7 8" key="1">
    <citation type="submission" date="2018-11" db="EMBL/GenBank/DDBJ databases">
        <title>Genomic Encyclopedia of Type Strains, Phase IV (KMG-IV): sequencing the most valuable type-strain genomes for metagenomic binning, comparative biology and taxonomic classification.</title>
        <authorList>
            <person name="Goeker M."/>
        </authorList>
    </citation>
    <scope>NUCLEOTIDE SEQUENCE [LARGE SCALE GENOMIC DNA]</scope>
    <source>
        <strain evidence="7 8">DSM 26537</strain>
    </source>
</reference>
<feature type="region of interest" description="Disordered" evidence="5">
    <location>
        <begin position="511"/>
        <end position="531"/>
    </location>
</feature>
<organism evidence="7 8">
    <name type="scientific">Mobilisporobacter senegalensis</name>
    <dbReference type="NCBI Taxonomy" id="1329262"/>
    <lineage>
        <taxon>Bacteria</taxon>
        <taxon>Bacillati</taxon>
        <taxon>Bacillota</taxon>
        <taxon>Clostridia</taxon>
        <taxon>Lachnospirales</taxon>
        <taxon>Lachnospiraceae</taxon>
        <taxon>Mobilisporobacter</taxon>
    </lineage>
</organism>
<comment type="caution">
    <text evidence="7">The sequence shown here is derived from an EMBL/GenBank/DDBJ whole genome shotgun (WGS) entry which is preliminary data.</text>
</comment>
<dbReference type="GO" id="GO:0004519">
    <property type="term" value="F:endonuclease activity"/>
    <property type="evidence" value="ECO:0007669"/>
    <property type="project" value="UniProtKB-KW"/>
</dbReference>
<dbReference type="AlphaFoldDB" id="A0A3N1XSP4"/>
<feature type="domain" description="DNA mismatch repair proteins mutS family" evidence="6">
    <location>
        <begin position="402"/>
        <end position="418"/>
    </location>
</feature>
<dbReference type="OrthoDB" id="9808166at2"/>
<dbReference type="Gene3D" id="3.40.50.300">
    <property type="entry name" value="P-loop containing nucleotide triphosphate hydrolases"/>
    <property type="match status" value="1"/>
</dbReference>
<dbReference type="PROSITE" id="PS00486">
    <property type="entry name" value="DNA_MISMATCH_REPAIR_2"/>
    <property type="match status" value="1"/>
</dbReference>
<accession>A0A3N1XSP4</accession>
<proteinExistence type="predicted"/>
<keyword evidence="4" id="KW-0238">DNA-binding</keyword>
<name>A0A3N1XSP4_9FIRM</name>
<dbReference type="GO" id="GO:0140664">
    <property type="term" value="F:ATP-dependent DNA damage sensor activity"/>
    <property type="evidence" value="ECO:0007669"/>
    <property type="project" value="InterPro"/>
</dbReference>
<keyword evidence="3" id="KW-0067">ATP-binding</keyword>
<evidence type="ECO:0000313" key="8">
    <source>
        <dbReference type="Proteomes" id="UP000273083"/>
    </source>
</evidence>
<feature type="compositionally biased region" description="Polar residues" evidence="5">
    <location>
        <begin position="515"/>
        <end position="531"/>
    </location>
</feature>
<dbReference type="PIRSF" id="PIRSF005814">
    <property type="entry name" value="MutS_YshD"/>
    <property type="match status" value="1"/>
</dbReference>
<dbReference type="NCBIfam" id="TIGR01069">
    <property type="entry name" value="mutS2"/>
    <property type="match status" value="1"/>
</dbReference>
<dbReference type="InterPro" id="IPR000432">
    <property type="entry name" value="DNA_mismatch_repair_MutS_C"/>
</dbReference>
<evidence type="ECO:0000256" key="2">
    <source>
        <dbReference type="ARBA" id="ARBA00022741"/>
    </source>
</evidence>
<dbReference type="InterPro" id="IPR005747">
    <property type="entry name" value="MutS2"/>
</dbReference>
<evidence type="ECO:0000259" key="6">
    <source>
        <dbReference type="PROSITE" id="PS00486"/>
    </source>
</evidence>
<dbReference type="SUPFAM" id="SSF48334">
    <property type="entry name" value="DNA repair protein MutS, domain III"/>
    <property type="match status" value="1"/>
</dbReference>
<dbReference type="Pfam" id="PF00488">
    <property type="entry name" value="MutS_V"/>
    <property type="match status" value="1"/>
</dbReference>
<dbReference type="SUPFAM" id="SSF52540">
    <property type="entry name" value="P-loop containing nucleoside triphosphate hydrolases"/>
    <property type="match status" value="1"/>
</dbReference>
<protein>
    <submittedName>
        <fullName evidence="7">MutS-like protein</fullName>
    </submittedName>
</protein>
<dbReference type="InterPro" id="IPR036187">
    <property type="entry name" value="DNA_mismatch_repair_MutS_sf"/>
</dbReference>
<evidence type="ECO:0000256" key="4">
    <source>
        <dbReference type="ARBA" id="ARBA00023125"/>
    </source>
</evidence>
<dbReference type="InterPro" id="IPR045076">
    <property type="entry name" value="MutS"/>
</dbReference>
<dbReference type="RefSeq" id="WP_123608619.1">
    <property type="nucleotide sequence ID" value="NZ_RJVG01000003.1"/>
</dbReference>